<organism evidence="1 2">
    <name type="scientific">Corynebacterium liangguodongii</name>
    <dbReference type="NCBI Taxonomy" id="2079535"/>
    <lineage>
        <taxon>Bacteria</taxon>
        <taxon>Bacillati</taxon>
        <taxon>Actinomycetota</taxon>
        <taxon>Actinomycetes</taxon>
        <taxon>Mycobacteriales</taxon>
        <taxon>Corynebacteriaceae</taxon>
        <taxon>Corynebacterium</taxon>
    </lineage>
</organism>
<reference evidence="2" key="1">
    <citation type="submission" date="2018-01" db="EMBL/GenBank/DDBJ databases">
        <authorList>
            <person name="Li J."/>
        </authorList>
    </citation>
    <scope>NUCLEOTIDE SEQUENCE [LARGE SCALE GENOMIC DNA]</scope>
    <source>
        <strain evidence="2">2184</strain>
    </source>
</reference>
<evidence type="ECO:0000313" key="2">
    <source>
        <dbReference type="Proteomes" id="UP000244754"/>
    </source>
</evidence>
<proteinExistence type="predicted"/>
<evidence type="ECO:0000313" key="1">
    <source>
        <dbReference type="EMBL" id="AWB83127.1"/>
    </source>
</evidence>
<sequence>MTRQEFQFEGFLIGTSIFVVIPTVLTLVVFFAIGPKSYRPTLWKICLIGVLTGFFAAAAWLSWDPHSPMSEVLYRGAPTQFSPWQIVGCGATLIIANALTIWCCERAPSGVMALPISTTAGFATAFSFGVSFGVSTQEAVGIFLSYAGVGTLLLLTNTVWFIVLTSTQSP</sequence>
<dbReference type="AlphaFoldDB" id="A0A2S0WBJ1"/>
<accession>A0A2S0WBJ1</accession>
<keyword evidence="2" id="KW-1185">Reference proteome</keyword>
<dbReference type="OrthoDB" id="4420351at2"/>
<protein>
    <submittedName>
        <fullName evidence="1">Uncharacterized protein</fullName>
    </submittedName>
</protein>
<dbReference type="RefSeq" id="WP_108403123.1">
    <property type="nucleotide sequence ID" value="NZ_CP026948.1"/>
</dbReference>
<name>A0A2S0WBJ1_9CORY</name>
<dbReference type="Proteomes" id="UP000244754">
    <property type="component" value="Chromosome"/>
</dbReference>
<dbReference type="EMBL" id="CP026948">
    <property type="protein sequence ID" value="AWB83127.1"/>
    <property type="molecule type" value="Genomic_DNA"/>
</dbReference>
<gene>
    <name evidence="1" type="ORF">C3E79_00340</name>
</gene>
<dbReference type="KEGG" id="clia:C3E79_00340"/>